<comment type="caution">
    <text evidence="2">The sequence shown here is derived from an EMBL/GenBank/DDBJ whole genome shotgun (WGS) entry which is preliminary data.</text>
</comment>
<sequence>MDSLKANPTYAPALTSFPPGETASEPQLKAIREAIDRAFRQAGVLEVRTEMGLFLSRKRS</sequence>
<dbReference type="AlphaFoldDB" id="A0A952FGG2"/>
<evidence type="ECO:0000256" key="1">
    <source>
        <dbReference type="SAM" id="MobiDB-lite"/>
    </source>
</evidence>
<evidence type="ECO:0000313" key="3">
    <source>
        <dbReference type="Proteomes" id="UP000700706"/>
    </source>
</evidence>
<gene>
    <name evidence="2" type="ORF">JF625_04750</name>
</gene>
<reference evidence="2" key="1">
    <citation type="submission" date="2020-06" db="EMBL/GenBank/DDBJ databases">
        <title>Stable isotope informed genome-resolved metagenomics uncovers potential trophic interactions in rhizosphere soil.</title>
        <authorList>
            <person name="Starr E.P."/>
            <person name="Shi S."/>
            <person name="Blazewicz S.J."/>
            <person name="Koch B.J."/>
            <person name="Probst A.J."/>
            <person name="Hungate B.A."/>
            <person name="Pett-Ridge J."/>
            <person name="Firestone M.K."/>
            <person name="Banfield J.F."/>
        </authorList>
    </citation>
    <scope>NUCLEOTIDE SEQUENCE</scope>
    <source>
        <strain evidence="2">YM_69_17</strain>
    </source>
</reference>
<proteinExistence type="predicted"/>
<evidence type="ECO:0000313" key="2">
    <source>
        <dbReference type="EMBL" id="MBW8724453.1"/>
    </source>
</evidence>
<dbReference type="Proteomes" id="UP000700706">
    <property type="component" value="Unassembled WGS sequence"/>
</dbReference>
<organism evidence="2 3">
    <name type="scientific">Inquilinus limosus</name>
    <dbReference type="NCBI Taxonomy" id="171674"/>
    <lineage>
        <taxon>Bacteria</taxon>
        <taxon>Pseudomonadati</taxon>
        <taxon>Pseudomonadota</taxon>
        <taxon>Alphaproteobacteria</taxon>
        <taxon>Rhodospirillales</taxon>
        <taxon>Rhodospirillaceae</taxon>
        <taxon>Inquilinus</taxon>
    </lineage>
</organism>
<name>A0A952FGG2_9PROT</name>
<feature type="region of interest" description="Disordered" evidence="1">
    <location>
        <begin position="1"/>
        <end position="23"/>
    </location>
</feature>
<dbReference type="EMBL" id="JAEKLZ010000107">
    <property type="protein sequence ID" value="MBW8724453.1"/>
    <property type="molecule type" value="Genomic_DNA"/>
</dbReference>
<accession>A0A952FGG2</accession>
<protein>
    <submittedName>
        <fullName evidence="2">Uncharacterized protein</fullName>
    </submittedName>
</protein>